<dbReference type="Gene3D" id="1.10.630.10">
    <property type="entry name" value="Cytochrome P450"/>
    <property type="match status" value="1"/>
</dbReference>
<reference evidence="9 10" key="1">
    <citation type="journal article" date="2016" name="Genome Biol. Evol.">
        <title>Gene Family Evolution Reflects Adaptation to Soil Environmental Stressors in the Genome of the Collembolan Orchesella cincta.</title>
        <authorList>
            <person name="Faddeeva-Vakhrusheva A."/>
            <person name="Derks M.F."/>
            <person name="Anvar S.Y."/>
            <person name="Agamennone V."/>
            <person name="Suring W."/>
            <person name="Smit S."/>
            <person name="van Straalen N.M."/>
            <person name="Roelofs D."/>
        </authorList>
    </citation>
    <scope>NUCLEOTIDE SEQUENCE [LARGE SCALE GENOMIC DNA]</scope>
    <source>
        <tissue evidence="9">Mixed pool</tissue>
    </source>
</reference>
<keyword evidence="8" id="KW-1133">Transmembrane helix</keyword>
<comment type="caution">
    <text evidence="9">The sequence shown here is derived from an EMBL/GenBank/DDBJ whole genome shotgun (WGS) entry which is preliminary data.</text>
</comment>
<keyword evidence="6" id="KW-0408">Iron</keyword>
<dbReference type="GO" id="GO:0016705">
    <property type="term" value="F:oxidoreductase activity, acting on paired donors, with incorporation or reduction of molecular oxygen"/>
    <property type="evidence" value="ECO:0007669"/>
    <property type="project" value="InterPro"/>
</dbReference>
<dbReference type="SUPFAM" id="SSF48264">
    <property type="entry name" value="Cytochrome P450"/>
    <property type="match status" value="1"/>
</dbReference>
<proteinExistence type="inferred from homology"/>
<dbReference type="OrthoDB" id="1470350at2759"/>
<evidence type="ECO:0000256" key="6">
    <source>
        <dbReference type="ARBA" id="ARBA00023004"/>
    </source>
</evidence>
<dbReference type="GO" id="GO:0020037">
    <property type="term" value="F:heme binding"/>
    <property type="evidence" value="ECO:0007669"/>
    <property type="project" value="InterPro"/>
</dbReference>
<keyword evidence="5" id="KW-0560">Oxidoreductase</keyword>
<dbReference type="InterPro" id="IPR001128">
    <property type="entry name" value="Cyt_P450"/>
</dbReference>
<dbReference type="Pfam" id="PF00067">
    <property type="entry name" value="p450"/>
    <property type="match status" value="1"/>
</dbReference>
<dbReference type="GO" id="GO:0005506">
    <property type="term" value="F:iron ion binding"/>
    <property type="evidence" value="ECO:0007669"/>
    <property type="project" value="InterPro"/>
</dbReference>
<comment type="similarity">
    <text evidence="2">Belongs to the cytochrome P450 family.</text>
</comment>
<dbReference type="PANTHER" id="PTHR24291:SF50">
    <property type="entry name" value="BIFUNCTIONAL ALBAFLAVENONE MONOOXYGENASE_TERPENE SYNTHASE"/>
    <property type="match status" value="1"/>
</dbReference>
<keyword evidence="7" id="KW-0503">Monooxygenase</keyword>
<sequence>MDRFQKEHGSKTFVKDVLTLFLLFFTVFHFFTKFYLKLKKGRNEKNPQAAGLEVIGGPKPFFISYLGNLYHFLPLEETLPRTLAWSKVYRSCIKATGAGQTIIVVFTPELAQSFLKSGDFGHVSKEEAIFYDVMRPFLGNGVLISEGSVWQNRRKILKRTMTFQCLRTYTKILNKHTIRFVDSLEKLFADNGQHEINDLINSSFLAIITEILTGKDVGGTVEGESYHHDFKTWKECMISRLEQPWLLVELLWKLHPLKRKHDQAIERMDAFARRRLAEYKLKKQEKIKGICGNSDEVRNTLDELTEAGATDEDIVHELNTLFFGGHETSATTTHFFFFLMALNPQHQELCRTEIDQVFNDPEQVSDGNLRYESLANLKYTERCILETLRLFPVAVAYMRRLKTSLRIDYEGKDVDVPPGTSIIIVP</sequence>
<dbReference type="AlphaFoldDB" id="A0A1D2M5Y2"/>
<keyword evidence="8" id="KW-0472">Membrane</keyword>
<dbReference type="InterPro" id="IPR036396">
    <property type="entry name" value="Cyt_P450_sf"/>
</dbReference>
<gene>
    <name evidence="9" type="ORF">Ocin01_18309</name>
</gene>
<dbReference type="GO" id="GO:0004497">
    <property type="term" value="F:monooxygenase activity"/>
    <property type="evidence" value="ECO:0007669"/>
    <property type="project" value="UniProtKB-KW"/>
</dbReference>
<dbReference type="STRING" id="48709.A0A1D2M5Y2"/>
<evidence type="ECO:0000256" key="7">
    <source>
        <dbReference type="ARBA" id="ARBA00023033"/>
    </source>
</evidence>
<organism evidence="9 10">
    <name type="scientific">Orchesella cincta</name>
    <name type="common">Springtail</name>
    <name type="synonym">Podura cincta</name>
    <dbReference type="NCBI Taxonomy" id="48709"/>
    <lineage>
        <taxon>Eukaryota</taxon>
        <taxon>Metazoa</taxon>
        <taxon>Ecdysozoa</taxon>
        <taxon>Arthropoda</taxon>
        <taxon>Hexapoda</taxon>
        <taxon>Collembola</taxon>
        <taxon>Entomobryomorpha</taxon>
        <taxon>Entomobryoidea</taxon>
        <taxon>Orchesellidae</taxon>
        <taxon>Orchesellinae</taxon>
        <taxon>Orchesella</taxon>
    </lineage>
</organism>
<evidence type="ECO:0000256" key="8">
    <source>
        <dbReference type="SAM" id="Phobius"/>
    </source>
</evidence>
<keyword evidence="8" id="KW-0812">Transmembrane</keyword>
<evidence type="ECO:0000256" key="2">
    <source>
        <dbReference type="ARBA" id="ARBA00010617"/>
    </source>
</evidence>
<evidence type="ECO:0000256" key="5">
    <source>
        <dbReference type="ARBA" id="ARBA00023002"/>
    </source>
</evidence>
<dbReference type="Proteomes" id="UP000094527">
    <property type="component" value="Unassembled WGS sequence"/>
</dbReference>
<keyword evidence="3" id="KW-0349">Heme</keyword>
<dbReference type="PANTHER" id="PTHR24291">
    <property type="entry name" value="CYTOCHROME P450 FAMILY 4"/>
    <property type="match status" value="1"/>
</dbReference>
<dbReference type="InterPro" id="IPR050196">
    <property type="entry name" value="Cytochrome_P450_Monoox"/>
</dbReference>
<protein>
    <submittedName>
        <fullName evidence="9">Cytochrome P450 4c21</fullName>
    </submittedName>
</protein>
<feature type="transmembrane region" description="Helical" evidence="8">
    <location>
        <begin position="17"/>
        <end position="36"/>
    </location>
</feature>
<evidence type="ECO:0000256" key="1">
    <source>
        <dbReference type="ARBA" id="ARBA00001971"/>
    </source>
</evidence>
<dbReference type="EMBL" id="LJIJ01003678">
    <property type="protein sequence ID" value="ODM88373.1"/>
    <property type="molecule type" value="Genomic_DNA"/>
</dbReference>
<comment type="cofactor">
    <cofactor evidence="1">
        <name>heme</name>
        <dbReference type="ChEBI" id="CHEBI:30413"/>
    </cofactor>
</comment>
<name>A0A1D2M5Y2_ORCCI</name>
<evidence type="ECO:0000313" key="10">
    <source>
        <dbReference type="Proteomes" id="UP000094527"/>
    </source>
</evidence>
<evidence type="ECO:0000256" key="3">
    <source>
        <dbReference type="ARBA" id="ARBA00022617"/>
    </source>
</evidence>
<keyword evidence="4" id="KW-0479">Metal-binding</keyword>
<accession>A0A1D2M5Y2</accession>
<evidence type="ECO:0000313" key="9">
    <source>
        <dbReference type="EMBL" id="ODM88373.1"/>
    </source>
</evidence>
<keyword evidence="10" id="KW-1185">Reference proteome</keyword>
<evidence type="ECO:0000256" key="4">
    <source>
        <dbReference type="ARBA" id="ARBA00022723"/>
    </source>
</evidence>